<evidence type="ECO:0000313" key="10">
    <source>
        <dbReference type="Proteomes" id="UP000028185"/>
    </source>
</evidence>
<reference evidence="9 10" key="1">
    <citation type="journal article" date="2014" name="Genome Announc.">
        <title>Whole-Genome Sequence of Streptococcus suis Serotype 4 Reference Strain 6407.</title>
        <authorList>
            <person name="Wang K."/>
            <person name="Chen J."/>
            <person name="Yao H."/>
            <person name="Lu C."/>
        </authorList>
    </citation>
    <scope>NUCLEOTIDE SEQUENCE [LARGE SCALE GENOMIC DNA]</scope>
    <source>
        <strain evidence="9">6407</strain>
    </source>
</reference>
<keyword evidence="7" id="KW-0963">Cytoplasm</keyword>
<sequence length="82" mass="9546">MTREQVYQRVVELIQDEKGEDFQVQPESTLADNIAADSVEIMEFVLNLEDEFHVDVPDAAIEHFEVLSDIVDFIYEEVKKRS</sequence>
<dbReference type="InterPro" id="IPR009081">
    <property type="entry name" value="PP-bd_ACP"/>
</dbReference>
<dbReference type="GO" id="GO:0000035">
    <property type="term" value="F:acyl binding"/>
    <property type="evidence" value="ECO:0007669"/>
    <property type="project" value="TreeGrafter"/>
</dbReference>
<dbReference type="PANTHER" id="PTHR20863:SF76">
    <property type="entry name" value="CARRIER DOMAIN-CONTAINING PROTEIN"/>
    <property type="match status" value="1"/>
</dbReference>
<comment type="PTM">
    <text evidence="7">4'-phosphopantetheine is transferred from CoA to a specific serine of apo-ACP by AcpS. This modification is essential for activity because fatty acids are bound in thioester linkage to the sulfhydryl of the prosthetic group.</text>
</comment>
<evidence type="ECO:0000313" key="9">
    <source>
        <dbReference type="EMBL" id="AIG42569.1"/>
    </source>
</evidence>
<dbReference type="Proteomes" id="UP000028185">
    <property type="component" value="Chromosome"/>
</dbReference>
<dbReference type="GO" id="GO:0009245">
    <property type="term" value="P:lipid A biosynthetic process"/>
    <property type="evidence" value="ECO:0007669"/>
    <property type="project" value="TreeGrafter"/>
</dbReference>
<keyword evidence="5 7" id="KW-0443">Lipid metabolism</keyword>
<accession>A0A075SDZ7</accession>
<evidence type="ECO:0000256" key="6">
    <source>
        <dbReference type="ARBA" id="ARBA00023160"/>
    </source>
</evidence>
<dbReference type="AlphaFoldDB" id="A0A075SDZ7"/>
<protein>
    <recommendedName>
        <fullName evidence="7">Acyl carrier protein</fullName>
        <shortName evidence="7">ACP</shortName>
    </recommendedName>
</protein>
<feature type="domain" description="Carrier" evidence="8">
    <location>
        <begin position="1"/>
        <end position="78"/>
    </location>
</feature>
<dbReference type="Gene3D" id="1.10.1200.10">
    <property type="entry name" value="ACP-like"/>
    <property type="match status" value="1"/>
</dbReference>
<comment type="similarity">
    <text evidence="7">Belongs to the acyl carrier protein (ACP) family.</text>
</comment>
<evidence type="ECO:0000256" key="5">
    <source>
        <dbReference type="ARBA" id="ARBA00023098"/>
    </source>
</evidence>
<dbReference type="GO" id="GO:0000036">
    <property type="term" value="F:acyl carrier activity"/>
    <property type="evidence" value="ECO:0007669"/>
    <property type="project" value="UniProtKB-UniRule"/>
</dbReference>
<organism evidence="9 10">
    <name type="scientific">Streptococcus suis 6407</name>
    <dbReference type="NCBI Taxonomy" id="1214179"/>
    <lineage>
        <taxon>Bacteria</taxon>
        <taxon>Bacillati</taxon>
        <taxon>Bacillota</taxon>
        <taxon>Bacilli</taxon>
        <taxon>Lactobacillales</taxon>
        <taxon>Streptococcaceae</taxon>
        <taxon>Streptococcus</taxon>
    </lineage>
</organism>
<comment type="function">
    <text evidence="7">Carrier of the growing fatty acid chain in fatty acid biosynthesis.</text>
</comment>
<keyword evidence="1 7" id="KW-0596">Phosphopantetheine</keyword>
<keyword evidence="6 7" id="KW-0275">Fatty acid biosynthesis</keyword>
<proteinExistence type="inferred from homology"/>
<comment type="subcellular location">
    <subcellularLocation>
        <location evidence="7">Cytoplasm</location>
    </subcellularLocation>
</comment>
<dbReference type="RefSeq" id="WP_014637254.1">
    <property type="nucleotide sequence ID" value="NZ_ALLE01000049.1"/>
</dbReference>
<evidence type="ECO:0000256" key="1">
    <source>
        <dbReference type="ARBA" id="ARBA00022450"/>
    </source>
</evidence>
<dbReference type="EMBL" id="CP008921">
    <property type="protein sequence ID" value="AIG42569.1"/>
    <property type="molecule type" value="Genomic_DNA"/>
</dbReference>
<keyword evidence="3 7" id="KW-0597">Phosphoprotein</keyword>
<dbReference type="GO" id="GO:0016020">
    <property type="term" value="C:membrane"/>
    <property type="evidence" value="ECO:0007669"/>
    <property type="project" value="GOC"/>
</dbReference>
<dbReference type="PATRIC" id="fig|1214179.4.peg.8"/>
<evidence type="ECO:0000256" key="4">
    <source>
        <dbReference type="ARBA" id="ARBA00022832"/>
    </source>
</evidence>
<keyword evidence="4 7" id="KW-0276">Fatty acid metabolism</keyword>
<comment type="pathway">
    <text evidence="7">Lipid metabolism; fatty acid biosynthesis.</text>
</comment>
<evidence type="ECO:0000259" key="8">
    <source>
        <dbReference type="PROSITE" id="PS50075"/>
    </source>
</evidence>
<dbReference type="HOGENOM" id="CLU_108696_5_1_9"/>
<dbReference type="Pfam" id="PF00550">
    <property type="entry name" value="PP-binding"/>
    <property type="match status" value="1"/>
</dbReference>
<dbReference type="NCBIfam" id="NF009104">
    <property type="entry name" value="PRK12449.1"/>
    <property type="match status" value="1"/>
</dbReference>
<name>A0A075SDZ7_STRSU</name>
<keyword evidence="2 7" id="KW-0444">Lipid biosynthesis</keyword>
<evidence type="ECO:0000256" key="2">
    <source>
        <dbReference type="ARBA" id="ARBA00022516"/>
    </source>
</evidence>
<dbReference type="GO" id="GO:0005829">
    <property type="term" value="C:cytosol"/>
    <property type="evidence" value="ECO:0007669"/>
    <property type="project" value="TreeGrafter"/>
</dbReference>
<dbReference type="InterPro" id="IPR003231">
    <property type="entry name" value="ACP"/>
</dbReference>
<dbReference type="SUPFAM" id="SSF47336">
    <property type="entry name" value="ACP-like"/>
    <property type="match status" value="1"/>
</dbReference>
<dbReference type="UniPathway" id="UPA00094"/>
<dbReference type="HAMAP" id="MF_01217">
    <property type="entry name" value="Acyl_carrier"/>
    <property type="match status" value="1"/>
</dbReference>
<evidence type="ECO:0000256" key="7">
    <source>
        <dbReference type="HAMAP-Rule" id="MF_01217"/>
    </source>
</evidence>
<dbReference type="PROSITE" id="PS50075">
    <property type="entry name" value="CARRIER"/>
    <property type="match status" value="1"/>
</dbReference>
<feature type="modified residue" description="O-(pantetheine 4'-phosphoryl)serine" evidence="7">
    <location>
        <position position="38"/>
    </location>
</feature>
<dbReference type="InterPro" id="IPR036736">
    <property type="entry name" value="ACP-like_sf"/>
</dbReference>
<evidence type="ECO:0000256" key="3">
    <source>
        <dbReference type="ARBA" id="ARBA00022553"/>
    </source>
</evidence>
<gene>
    <name evidence="7" type="primary">acpP</name>
    <name evidence="9" type="ORF">ID09_00145</name>
</gene>
<dbReference type="PANTHER" id="PTHR20863">
    <property type="entry name" value="ACYL CARRIER PROTEIN"/>
    <property type="match status" value="1"/>
</dbReference>